<dbReference type="EMBL" id="AXCM01000253">
    <property type="status" value="NOT_ANNOTATED_CDS"/>
    <property type="molecule type" value="Genomic_DNA"/>
</dbReference>
<keyword evidence="2" id="KW-0143">Chaperone</keyword>
<feature type="domain" description="PDZ" evidence="3">
    <location>
        <begin position="120"/>
        <end position="174"/>
    </location>
</feature>
<dbReference type="Pfam" id="PF17820">
    <property type="entry name" value="PDZ_6"/>
    <property type="match status" value="1"/>
</dbReference>
<dbReference type="Gene3D" id="2.30.42.10">
    <property type="match status" value="1"/>
</dbReference>
<reference evidence="6" key="1">
    <citation type="submission" date="2013-09" db="EMBL/GenBank/DDBJ databases">
        <title>The Genome Sequence of Anopheles culicifacies species A.</title>
        <authorList>
            <consortium name="The Broad Institute Genomics Platform"/>
            <person name="Neafsey D.E."/>
            <person name="Besansky N."/>
            <person name="Howell P."/>
            <person name="Walton C."/>
            <person name="Young S.K."/>
            <person name="Zeng Q."/>
            <person name="Gargeya S."/>
            <person name="Fitzgerald M."/>
            <person name="Haas B."/>
            <person name="Abouelleil A."/>
            <person name="Allen A.W."/>
            <person name="Alvarado L."/>
            <person name="Arachchi H.M."/>
            <person name="Berlin A.M."/>
            <person name="Chapman S.B."/>
            <person name="Gainer-Dewar J."/>
            <person name="Goldberg J."/>
            <person name="Griggs A."/>
            <person name="Gujja S."/>
            <person name="Hansen M."/>
            <person name="Howarth C."/>
            <person name="Imamovic A."/>
            <person name="Ireland A."/>
            <person name="Larimer J."/>
            <person name="McCowan C."/>
            <person name="Murphy C."/>
            <person name="Pearson M."/>
            <person name="Poon T.W."/>
            <person name="Priest M."/>
            <person name="Roberts A."/>
            <person name="Saif S."/>
            <person name="Shea T."/>
            <person name="Sisk P."/>
            <person name="Sykes S."/>
            <person name="Wortman J."/>
            <person name="Nusbaum C."/>
            <person name="Birren B."/>
        </authorList>
    </citation>
    <scope>NUCLEOTIDE SEQUENCE [LARGE SCALE GENOMIC DNA]</scope>
    <source>
        <strain evidence="6">A-37</strain>
    </source>
</reference>
<dbReference type="PANTHER" id="PTHR12651">
    <property type="entry name" value="26S PROTEASOME NON-ATPASE REGULATORY SUBUNIT 9"/>
    <property type="match status" value="1"/>
</dbReference>
<dbReference type="EnsemblMetazoa" id="ACUA010879-RA">
    <property type="protein sequence ID" value="ACUA010879-PA"/>
    <property type="gene ID" value="ACUA010879"/>
</dbReference>
<dbReference type="InterPro" id="IPR035269">
    <property type="entry name" value="PSMD9"/>
</dbReference>
<feature type="domain" description="Nas2 N-terminal" evidence="4">
    <location>
        <begin position="7"/>
        <end position="83"/>
    </location>
</feature>
<dbReference type="Proteomes" id="UP000075883">
    <property type="component" value="Unassembled WGS sequence"/>
</dbReference>
<organism evidence="5 6">
    <name type="scientific">Anopheles culicifacies</name>
    <dbReference type="NCBI Taxonomy" id="139723"/>
    <lineage>
        <taxon>Eukaryota</taxon>
        <taxon>Metazoa</taxon>
        <taxon>Ecdysozoa</taxon>
        <taxon>Arthropoda</taxon>
        <taxon>Hexapoda</taxon>
        <taxon>Insecta</taxon>
        <taxon>Pterygota</taxon>
        <taxon>Neoptera</taxon>
        <taxon>Endopterygota</taxon>
        <taxon>Diptera</taxon>
        <taxon>Nematocera</taxon>
        <taxon>Culicoidea</taxon>
        <taxon>Culicidae</taxon>
        <taxon>Anophelinae</taxon>
        <taxon>Anopheles</taxon>
        <taxon>culicifacies species complex</taxon>
    </lineage>
</organism>
<evidence type="ECO:0000256" key="2">
    <source>
        <dbReference type="ARBA" id="ARBA00023186"/>
    </source>
</evidence>
<accession>A0A182M6S3</accession>
<evidence type="ECO:0000313" key="6">
    <source>
        <dbReference type="Proteomes" id="UP000075883"/>
    </source>
</evidence>
<evidence type="ECO:0008006" key="7">
    <source>
        <dbReference type="Google" id="ProtNLM"/>
    </source>
</evidence>
<protein>
    <recommendedName>
        <fullName evidence="7">Nas2 N-terminal domain-containing protein</fullName>
    </recommendedName>
</protein>
<dbReference type="STRING" id="139723.A0A182M6S3"/>
<dbReference type="Pfam" id="PF18265">
    <property type="entry name" value="Nas2_N"/>
    <property type="match status" value="1"/>
</dbReference>
<proteinExistence type="inferred from homology"/>
<name>A0A182M6S3_9DIPT</name>
<evidence type="ECO:0000313" key="5">
    <source>
        <dbReference type="EnsemblMetazoa" id="ACUA010879-PA"/>
    </source>
</evidence>
<evidence type="ECO:0000256" key="1">
    <source>
        <dbReference type="ARBA" id="ARBA00005256"/>
    </source>
</evidence>
<dbReference type="InterPro" id="IPR041489">
    <property type="entry name" value="PDZ_6"/>
</dbReference>
<dbReference type="GO" id="GO:0070682">
    <property type="term" value="P:proteasome regulatory particle assembly"/>
    <property type="evidence" value="ECO:0007669"/>
    <property type="project" value="InterPro"/>
</dbReference>
<dbReference type="PANTHER" id="PTHR12651:SF1">
    <property type="entry name" value="26S PROTEASOME NON-ATPASE REGULATORY SUBUNIT 9"/>
    <property type="match status" value="1"/>
</dbReference>
<dbReference type="AlphaFoldDB" id="A0A182M6S3"/>
<dbReference type="InterPro" id="IPR040815">
    <property type="entry name" value="Nas2_N"/>
</dbReference>
<keyword evidence="6" id="KW-1185">Reference proteome</keyword>
<dbReference type="SUPFAM" id="SSF50156">
    <property type="entry name" value="PDZ domain-like"/>
    <property type="match status" value="1"/>
</dbReference>
<reference evidence="5" key="2">
    <citation type="submission" date="2020-05" db="UniProtKB">
        <authorList>
            <consortium name="EnsemblMetazoa"/>
        </authorList>
    </citation>
    <scope>IDENTIFICATION</scope>
    <source>
        <strain evidence="5">A-37</strain>
    </source>
</reference>
<dbReference type="InterPro" id="IPR036034">
    <property type="entry name" value="PDZ_sf"/>
</dbReference>
<evidence type="ECO:0000259" key="3">
    <source>
        <dbReference type="Pfam" id="PF17820"/>
    </source>
</evidence>
<dbReference type="GO" id="GO:0005634">
    <property type="term" value="C:nucleus"/>
    <property type="evidence" value="ECO:0007669"/>
    <property type="project" value="TreeGrafter"/>
</dbReference>
<dbReference type="VEuPathDB" id="VectorBase:ACUA010879"/>
<evidence type="ECO:0000259" key="4">
    <source>
        <dbReference type="Pfam" id="PF18265"/>
    </source>
</evidence>
<dbReference type="GO" id="GO:0005737">
    <property type="term" value="C:cytoplasm"/>
    <property type="evidence" value="ECO:0007669"/>
    <property type="project" value="TreeGrafter"/>
</dbReference>
<sequence>MSRESLHRLMELRSQLEAEIEQHGTVLRANKIGMHERLTDSEGFPRTDVDVMAVRTARHSIICLQNDRKVIMAEIEKEMALCFELQRNATPSTVQEQAPPEPMELDEAEVKPPLQPFVLVEKVERGLLADRMGIQNRDKILQIGTLSSVNFKSMNQIQAMIQNARGGKLPFVVRKANTGKDVTVEADLTGSDIRFGVLLKLLNT</sequence>
<comment type="similarity">
    <text evidence="1">Belongs to the proteasome subunit p27 family.</text>
</comment>
<dbReference type="Gene3D" id="6.10.140.1710">
    <property type="match status" value="1"/>
</dbReference>